<reference evidence="2 3" key="1">
    <citation type="submission" date="2016-07" db="EMBL/GenBank/DDBJ databases">
        <title>Pervasive Adenine N6-methylation of Active Genes in Fungi.</title>
        <authorList>
            <consortium name="DOE Joint Genome Institute"/>
            <person name="Mondo S.J."/>
            <person name="Dannebaum R.O."/>
            <person name="Kuo R.C."/>
            <person name="Labutti K."/>
            <person name="Haridas S."/>
            <person name="Kuo A."/>
            <person name="Salamov A."/>
            <person name="Ahrendt S.R."/>
            <person name="Lipzen A."/>
            <person name="Sullivan W."/>
            <person name="Andreopoulos W.B."/>
            <person name="Clum A."/>
            <person name="Lindquist E."/>
            <person name="Daum C."/>
            <person name="Ramamoorthy G.K."/>
            <person name="Gryganskyi A."/>
            <person name="Culley D."/>
            <person name="Magnuson J.K."/>
            <person name="James T.Y."/>
            <person name="O'Malley M.A."/>
            <person name="Stajich J.E."/>
            <person name="Spatafora J.W."/>
            <person name="Visel A."/>
            <person name="Grigoriev I.V."/>
        </authorList>
    </citation>
    <scope>NUCLEOTIDE SEQUENCE [LARGE SCALE GENOMIC DNA]</scope>
    <source>
        <strain evidence="2 3">62-1032</strain>
    </source>
</reference>
<feature type="region of interest" description="Disordered" evidence="1">
    <location>
        <begin position="1"/>
        <end position="20"/>
    </location>
</feature>
<dbReference type="AlphaFoldDB" id="A0A1Y2G3Q4"/>
<name>A0A1Y2G3Q4_9BASI</name>
<feature type="region of interest" description="Disordered" evidence="1">
    <location>
        <begin position="271"/>
        <end position="299"/>
    </location>
</feature>
<dbReference type="InParanoid" id="A0A1Y2G3Q4"/>
<gene>
    <name evidence="2" type="ORF">BCR35DRAFT_348948</name>
</gene>
<evidence type="ECO:0000256" key="1">
    <source>
        <dbReference type="SAM" id="MobiDB-lite"/>
    </source>
</evidence>
<organism evidence="2 3">
    <name type="scientific">Leucosporidium creatinivorum</name>
    <dbReference type="NCBI Taxonomy" id="106004"/>
    <lineage>
        <taxon>Eukaryota</taxon>
        <taxon>Fungi</taxon>
        <taxon>Dikarya</taxon>
        <taxon>Basidiomycota</taxon>
        <taxon>Pucciniomycotina</taxon>
        <taxon>Microbotryomycetes</taxon>
        <taxon>Leucosporidiales</taxon>
        <taxon>Leucosporidium</taxon>
    </lineage>
</organism>
<evidence type="ECO:0008006" key="4">
    <source>
        <dbReference type="Google" id="ProtNLM"/>
    </source>
</evidence>
<accession>A0A1Y2G3Q4</accession>
<proteinExistence type="predicted"/>
<protein>
    <recommendedName>
        <fullName evidence="4">F-box domain-containing protein</fullName>
    </recommendedName>
</protein>
<feature type="compositionally biased region" description="Basic and acidic residues" evidence="1">
    <location>
        <begin position="336"/>
        <end position="355"/>
    </location>
</feature>
<sequence>MDNSLEARSPPPSQLDDEALRPLPSLPTEILQRIVQLALPRLSLKTFRERYDTLLNLCRVNKLWAALAQEELGRHAGLLGKQTGKRLIKRQRSRASSPLPIKSLRALVGEGPPEDYTTISQLEKLVAATPKLTILHIVAELDPEYAPAVGLGSLSALAEGLEELAIDYCRVSPSSSQSPLVGKNLRRLTISLLAFSGDYASLLASADLPQLEALNIKGLGALEPEGDNALEKTPSLCSSAQVVHVVVCRGQVVSGALSPPLVEFQNSPEALPGLRLPRRHHSPPSFRTPRPPSPSPSLRRCHEHFISHTQRDPIRVATMSCDPQEHCRGRRRGGRGLREGERSSLARRALSESRD</sequence>
<evidence type="ECO:0000313" key="2">
    <source>
        <dbReference type="EMBL" id="ORY92576.1"/>
    </source>
</evidence>
<dbReference type="Proteomes" id="UP000193467">
    <property type="component" value="Unassembled WGS sequence"/>
</dbReference>
<keyword evidence="3" id="KW-1185">Reference proteome</keyword>
<dbReference type="SUPFAM" id="SSF52047">
    <property type="entry name" value="RNI-like"/>
    <property type="match status" value="1"/>
</dbReference>
<dbReference type="EMBL" id="MCGR01000001">
    <property type="protein sequence ID" value="ORY92576.1"/>
    <property type="molecule type" value="Genomic_DNA"/>
</dbReference>
<feature type="region of interest" description="Disordered" evidence="1">
    <location>
        <begin position="322"/>
        <end position="355"/>
    </location>
</feature>
<comment type="caution">
    <text evidence="2">The sequence shown here is derived from an EMBL/GenBank/DDBJ whole genome shotgun (WGS) entry which is preliminary data.</text>
</comment>
<evidence type="ECO:0000313" key="3">
    <source>
        <dbReference type="Proteomes" id="UP000193467"/>
    </source>
</evidence>